<evidence type="ECO:0000256" key="2">
    <source>
        <dbReference type="ARBA" id="ARBA00008779"/>
    </source>
</evidence>
<dbReference type="InterPro" id="IPR024607">
    <property type="entry name" value="Sulfatase_CS"/>
</dbReference>
<proteinExistence type="inferred from homology"/>
<dbReference type="EMBL" id="JBHMFC010000034">
    <property type="protein sequence ID" value="MFB9056885.1"/>
    <property type="molecule type" value="Genomic_DNA"/>
</dbReference>
<dbReference type="PROSITE" id="PS00523">
    <property type="entry name" value="SULFATASE_1"/>
    <property type="match status" value="1"/>
</dbReference>
<gene>
    <name evidence="8" type="ORF">ACFFU9_09040</name>
</gene>
<keyword evidence="5" id="KW-0378">Hydrolase</keyword>
<dbReference type="Pfam" id="PF00884">
    <property type="entry name" value="Sulfatase"/>
    <property type="match status" value="1"/>
</dbReference>
<comment type="cofactor">
    <cofactor evidence="1">
        <name>Ca(2+)</name>
        <dbReference type="ChEBI" id="CHEBI:29108"/>
    </cofactor>
</comment>
<evidence type="ECO:0000256" key="1">
    <source>
        <dbReference type="ARBA" id="ARBA00001913"/>
    </source>
</evidence>
<evidence type="ECO:0000256" key="5">
    <source>
        <dbReference type="ARBA" id="ARBA00022801"/>
    </source>
</evidence>
<dbReference type="Gene3D" id="3.40.720.10">
    <property type="entry name" value="Alkaline Phosphatase, subunit A"/>
    <property type="match status" value="1"/>
</dbReference>
<dbReference type="InterPro" id="IPR017850">
    <property type="entry name" value="Alkaline_phosphatase_core_sf"/>
</dbReference>
<comment type="similarity">
    <text evidence="2">Belongs to the sulfatase family.</text>
</comment>
<dbReference type="SUPFAM" id="SSF53649">
    <property type="entry name" value="Alkaline phosphatase-like"/>
    <property type="match status" value="1"/>
</dbReference>
<evidence type="ECO:0000313" key="8">
    <source>
        <dbReference type="EMBL" id="MFB9056885.1"/>
    </source>
</evidence>
<feature type="domain" description="Sulfatase N-terminal" evidence="7">
    <location>
        <begin position="29"/>
        <end position="407"/>
    </location>
</feature>
<organism evidence="8 9">
    <name type="scientific">Mariniflexile ostreae</name>
    <dbReference type="NCBI Taxonomy" id="1520892"/>
    <lineage>
        <taxon>Bacteria</taxon>
        <taxon>Pseudomonadati</taxon>
        <taxon>Bacteroidota</taxon>
        <taxon>Flavobacteriia</taxon>
        <taxon>Flavobacteriales</taxon>
        <taxon>Flavobacteriaceae</taxon>
        <taxon>Mariniflexile</taxon>
    </lineage>
</organism>
<evidence type="ECO:0000256" key="6">
    <source>
        <dbReference type="ARBA" id="ARBA00022837"/>
    </source>
</evidence>
<dbReference type="PANTHER" id="PTHR45953">
    <property type="entry name" value="IDURONATE 2-SULFATASE"/>
    <property type="match status" value="1"/>
</dbReference>
<dbReference type="InterPro" id="IPR035874">
    <property type="entry name" value="IDS"/>
</dbReference>
<dbReference type="RefSeq" id="WP_379861093.1">
    <property type="nucleotide sequence ID" value="NZ_JBHMFC010000034.1"/>
</dbReference>
<reference evidence="8 9" key="1">
    <citation type="submission" date="2024-09" db="EMBL/GenBank/DDBJ databases">
        <authorList>
            <person name="Sun Q."/>
            <person name="Mori K."/>
        </authorList>
    </citation>
    <scope>NUCLEOTIDE SEQUENCE [LARGE SCALE GENOMIC DNA]</scope>
    <source>
        <strain evidence="8 9">CECT 8622</strain>
    </source>
</reference>
<dbReference type="PANTHER" id="PTHR45953:SF1">
    <property type="entry name" value="IDURONATE 2-SULFATASE"/>
    <property type="match status" value="1"/>
</dbReference>
<name>A0ABV5FBS0_9FLAO</name>
<dbReference type="Proteomes" id="UP001589585">
    <property type="component" value="Unassembled WGS sequence"/>
</dbReference>
<dbReference type="InterPro" id="IPR000917">
    <property type="entry name" value="Sulfatase_N"/>
</dbReference>
<evidence type="ECO:0000259" key="7">
    <source>
        <dbReference type="Pfam" id="PF00884"/>
    </source>
</evidence>
<evidence type="ECO:0000256" key="4">
    <source>
        <dbReference type="ARBA" id="ARBA00022729"/>
    </source>
</evidence>
<accession>A0ABV5FBS0</accession>
<protein>
    <submittedName>
        <fullName evidence="8">Sulfatase</fullName>
    </submittedName>
</protein>
<keyword evidence="4" id="KW-0732">Signal</keyword>
<comment type="caution">
    <text evidence="8">The sequence shown here is derived from an EMBL/GenBank/DDBJ whole genome shotgun (WGS) entry which is preliminary data.</text>
</comment>
<dbReference type="CDD" id="cd16030">
    <property type="entry name" value="iduronate-2-sulfatase"/>
    <property type="match status" value="1"/>
</dbReference>
<evidence type="ECO:0000256" key="3">
    <source>
        <dbReference type="ARBA" id="ARBA00022723"/>
    </source>
</evidence>
<keyword evidence="3" id="KW-0479">Metal-binding</keyword>
<sequence length="525" mass="60465">MKKFINFLILFLCVSHLNSQETIKDFTKPNVLFIAIDDLKPTIGSYGDSFAITPNIDKISKNATVFMNNHTQQAICGPSRASVLTGKRPDYTKVRDLETKMRDVHPDILTIPQYFKENGYITAATGKIYDFRCIDEFGDKPSWTIPYIQENDLEYPEGYGNPVLAYYQNEDIKKRFSELIAEAKSKGIEDGMTYAKEIYKPPFETSDAPDEAYRDGAIAKHAMQLLDTVSKDSKPFFLGVGFKRPHLPFVASQKYWDLYDRDKIKIATNQKRVENGVEIAYHNSFEILKYKTPEIDYIVKNGLLELDPDIQKKLIHGYYASVSFVDTQIGKIMDKLKEKGLDKNTIIVIWGDHGWHLGDHSMWNKHSNFEQATRSPLIIYAPNTNKKQLNVTSPTALLDIFPTLCELSQMEVPKHLDGKSLRPIMNGTVKQVKPYAVSQYPREKHTGYSFRTDRYRYTVWLGNNKKSTDRITNKDILAQELYDYNNDPLERVNIFGDKKHKRTQQTLVEHSNTFFKAEAEKAKQN</sequence>
<evidence type="ECO:0000313" key="9">
    <source>
        <dbReference type="Proteomes" id="UP001589585"/>
    </source>
</evidence>
<keyword evidence="6" id="KW-0106">Calcium</keyword>
<keyword evidence="9" id="KW-1185">Reference proteome</keyword>